<keyword evidence="8" id="KW-0677">Repeat</keyword>
<evidence type="ECO:0000256" key="15">
    <source>
        <dbReference type="SAM" id="Coils"/>
    </source>
</evidence>
<dbReference type="InterPro" id="IPR037381">
    <property type="entry name" value="RFWD3"/>
</dbReference>
<dbReference type="SUPFAM" id="SSF50978">
    <property type="entry name" value="WD40 repeat-like"/>
    <property type="match status" value="1"/>
</dbReference>
<organism evidence="18 19">
    <name type="scientific">Dunaliella salina</name>
    <name type="common">Green alga</name>
    <name type="synonym">Protococcus salinus</name>
    <dbReference type="NCBI Taxonomy" id="3046"/>
    <lineage>
        <taxon>Eukaryota</taxon>
        <taxon>Viridiplantae</taxon>
        <taxon>Chlorophyta</taxon>
        <taxon>core chlorophytes</taxon>
        <taxon>Chlorophyceae</taxon>
        <taxon>CS clade</taxon>
        <taxon>Chlamydomonadales</taxon>
        <taxon>Dunaliellaceae</taxon>
        <taxon>Dunaliella</taxon>
    </lineage>
</organism>
<feature type="compositionally biased region" description="Low complexity" evidence="16">
    <location>
        <begin position="161"/>
        <end position="174"/>
    </location>
</feature>
<keyword evidence="12" id="KW-0539">Nucleus</keyword>
<feature type="compositionally biased region" description="Pro residues" evidence="16">
    <location>
        <begin position="448"/>
        <end position="461"/>
    </location>
</feature>
<evidence type="ECO:0000259" key="17">
    <source>
        <dbReference type="PROSITE" id="PS50089"/>
    </source>
</evidence>
<dbReference type="PANTHER" id="PTHR16047:SF7">
    <property type="entry name" value="E3 UBIQUITIN-PROTEIN LIGASE RFWD3"/>
    <property type="match status" value="1"/>
</dbReference>
<feature type="non-terminal residue" evidence="18">
    <location>
        <position position="1"/>
    </location>
</feature>
<feature type="compositionally biased region" description="Polar residues" evidence="16">
    <location>
        <begin position="812"/>
        <end position="822"/>
    </location>
</feature>
<evidence type="ECO:0000256" key="12">
    <source>
        <dbReference type="ARBA" id="ARBA00023242"/>
    </source>
</evidence>
<evidence type="ECO:0000256" key="3">
    <source>
        <dbReference type="ARBA" id="ARBA00004906"/>
    </source>
</evidence>
<comment type="subcellular location">
    <subcellularLocation>
        <location evidence="2">Cytoplasm</location>
    </subcellularLocation>
    <subcellularLocation>
        <location evidence="13">Nucleus</location>
        <location evidence="13">Nuclear body</location>
    </subcellularLocation>
</comment>
<feature type="compositionally biased region" description="Low complexity" evidence="16">
    <location>
        <begin position="572"/>
        <end position="588"/>
    </location>
</feature>
<dbReference type="InterPro" id="IPR001841">
    <property type="entry name" value="Znf_RING"/>
</dbReference>
<feature type="coiled-coil region" evidence="15">
    <location>
        <begin position="88"/>
        <end position="133"/>
    </location>
</feature>
<feature type="compositionally biased region" description="Low complexity" evidence="16">
    <location>
        <begin position="318"/>
        <end position="340"/>
    </location>
</feature>
<feature type="region of interest" description="Disordered" evidence="16">
    <location>
        <begin position="777"/>
        <end position="803"/>
    </location>
</feature>
<name>A0ABQ7GZ70_DUNSA</name>
<gene>
    <name evidence="18" type="ORF">DUNSADRAFT_18315</name>
</gene>
<feature type="domain" description="RING-type" evidence="17">
    <location>
        <begin position="17"/>
        <end position="61"/>
    </location>
</feature>
<evidence type="ECO:0000256" key="9">
    <source>
        <dbReference type="ARBA" id="ARBA00022763"/>
    </source>
</evidence>
<dbReference type="InterPro" id="IPR015943">
    <property type="entry name" value="WD40/YVTN_repeat-like_dom_sf"/>
</dbReference>
<dbReference type="EC" id="2.3.2.27" evidence="4"/>
<keyword evidence="7" id="KW-0808">Transferase</keyword>
<dbReference type="InterPro" id="IPR056527">
    <property type="entry name" value="WD40_RFWD3"/>
</dbReference>
<evidence type="ECO:0000256" key="7">
    <source>
        <dbReference type="ARBA" id="ARBA00022679"/>
    </source>
</evidence>
<feature type="region of interest" description="Disordered" evidence="16">
    <location>
        <begin position="272"/>
        <end position="471"/>
    </location>
</feature>
<keyword evidence="9" id="KW-0227">DNA damage</keyword>
<evidence type="ECO:0000256" key="1">
    <source>
        <dbReference type="ARBA" id="ARBA00000900"/>
    </source>
</evidence>
<comment type="pathway">
    <text evidence="3">Protein modification; protein ubiquitination.</text>
</comment>
<feature type="compositionally biased region" description="Low complexity" evidence="16">
    <location>
        <begin position="140"/>
        <end position="150"/>
    </location>
</feature>
<dbReference type="Pfam" id="PF13639">
    <property type="entry name" value="zf-RING_2"/>
    <property type="match status" value="1"/>
</dbReference>
<keyword evidence="6" id="KW-0853">WD repeat</keyword>
<keyword evidence="10" id="KW-0833">Ubl conjugation pathway</keyword>
<evidence type="ECO:0000256" key="2">
    <source>
        <dbReference type="ARBA" id="ARBA00004496"/>
    </source>
</evidence>
<proteinExistence type="predicted"/>
<feature type="compositionally biased region" description="Pro residues" evidence="16">
    <location>
        <begin position="407"/>
        <end position="417"/>
    </location>
</feature>
<feature type="compositionally biased region" description="Low complexity" evidence="16">
    <location>
        <begin position="669"/>
        <end position="687"/>
    </location>
</feature>
<evidence type="ECO:0000313" key="19">
    <source>
        <dbReference type="Proteomes" id="UP000815325"/>
    </source>
</evidence>
<feature type="compositionally biased region" description="Polar residues" evidence="16">
    <location>
        <begin position="589"/>
        <end position="598"/>
    </location>
</feature>
<feature type="region of interest" description="Disordered" evidence="16">
    <location>
        <begin position="736"/>
        <end position="763"/>
    </location>
</feature>
<accession>A0ABQ7GZ70</accession>
<evidence type="ECO:0000313" key="18">
    <source>
        <dbReference type="EMBL" id="KAF5839901.1"/>
    </source>
</evidence>
<dbReference type="Pfam" id="PF23419">
    <property type="entry name" value="WD40_RFWD3"/>
    <property type="match status" value="1"/>
</dbReference>
<dbReference type="EMBL" id="MU069529">
    <property type="protein sequence ID" value="KAF5839901.1"/>
    <property type="molecule type" value="Genomic_DNA"/>
</dbReference>
<dbReference type="SUPFAM" id="SSF57850">
    <property type="entry name" value="RING/U-box"/>
    <property type="match status" value="1"/>
</dbReference>
<feature type="region of interest" description="Disordered" evidence="16">
    <location>
        <begin position="563"/>
        <end position="614"/>
    </location>
</feature>
<comment type="caution">
    <text evidence="18">The sequence shown here is derived from an EMBL/GenBank/DDBJ whole genome shotgun (WGS) entry which is preliminary data.</text>
</comment>
<dbReference type="Gene3D" id="2.130.10.10">
    <property type="entry name" value="YVTN repeat-like/Quinoprotein amine dehydrogenase"/>
    <property type="match status" value="1"/>
</dbReference>
<evidence type="ECO:0000256" key="14">
    <source>
        <dbReference type="PROSITE-ProRule" id="PRU00175"/>
    </source>
</evidence>
<protein>
    <recommendedName>
        <fullName evidence="4">RING-type E3 ubiquitin transferase</fullName>
        <ecNumber evidence="4">2.3.2.27</ecNumber>
    </recommendedName>
</protein>
<dbReference type="PROSITE" id="PS50089">
    <property type="entry name" value="ZF_RING_2"/>
    <property type="match status" value="1"/>
</dbReference>
<dbReference type="PANTHER" id="PTHR16047">
    <property type="entry name" value="RFWD3 PROTEIN"/>
    <property type="match status" value="1"/>
</dbReference>
<evidence type="ECO:0000256" key="11">
    <source>
        <dbReference type="ARBA" id="ARBA00023204"/>
    </source>
</evidence>
<dbReference type="InterPro" id="IPR013083">
    <property type="entry name" value="Znf_RING/FYVE/PHD"/>
</dbReference>
<comment type="catalytic activity">
    <reaction evidence="1">
        <text>S-ubiquitinyl-[E2 ubiquitin-conjugating enzyme]-L-cysteine + [acceptor protein]-L-lysine = [E2 ubiquitin-conjugating enzyme]-L-cysteine + N(6)-ubiquitinyl-[acceptor protein]-L-lysine.</text>
        <dbReference type="EC" id="2.3.2.27"/>
    </reaction>
</comment>
<dbReference type="Gene3D" id="3.30.40.10">
    <property type="entry name" value="Zinc/RING finger domain, C3HC4 (zinc finger)"/>
    <property type="match status" value="1"/>
</dbReference>
<dbReference type="Proteomes" id="UP000815325">
    <property type="component" value="Unassembled WGS sequence"/>
</dbReference>
<dbReference type="InterPro" id="IPR036322">
    <property type="entry name" value="WD40_repeat_dom_sf"/>
</dbReference>
<evidence type="ECO:0000256" key="10">
    <source>
        <dbReference type="ARBA" id="ARBA00022786"/>
    </source>
</evidence>
<keyword evidence="14" id="KW-0479">Metal-binding</keyword>
<evidence type="ECO:0000256" key="8">
    <source>
        <dbReference type="ARBA" id="ARBA00022737"/>
    </source>
</evidence>
<evidence type="ECO:0000256" key="13">
    <source>
        <dbReference type="ARBA" id="ARBA00034306"/>
    </source>
</evidence>
<evidence type="ECO:0000256" key="4">
    <source>
        <dbReference type="ARBA" id="ARBA00012483"/>
    </source>
</evidence>
<feature type="compositionally biased region" description="Low complexity" evidence="16">
    <location>
        <begin position="777"/>
        <end position="790"/>
    </location>
</feature>
<sequence length="1283" mass="135064">LHAGGEGDGDEDEKGACIICFSPIRGGGPHRPAGLRCGHVFGDSCIRTWLAGNGNKCPACNKRARLGHVTPLYHLPSILDGEPAAEVVRRWTDEIEGLKREKREMDAQLKRAKDELVAETRRHRREQEALREALASMHRAGAGAQSSAAQGAGGLQHRRQQQQQQQRWQQQQQHQHQHQHQQQHWQQQQQLRMPLCDVTMRLQQQQPLQQPLLQHGAQGALKLRDLSWQQQQLQQQQRQQQQQQQGEDLDEVELQELDKLVAVYEQQQQQQQLQQQQQHLPGLARPDSEAAASMLQGPSSASSTPRPPGSAGLGSGRAAPMLLSSAGPSSAGSTPRLLGSAGQGSGGAMPMLQGAVGPSSVGAAPRRPGSAGPGSGGCAPMLLGSAGPSSGGALPRLPASAGVPLGPSVPHPPPPSPSLMTATPTLRGTTGPSSGGVFPRLPGSVGVPPGPSVPHPPPPSPTLMTAPSTSAPPVAWPPQPFMSMSMPAPNLAPCHIASQATQPPGSAPLALHAAESPPFQTTNTPMSFPVRTARAPPPAQPPISCSAPAFFLVHAASALPIAPPHPAPMPSQPAHANHQAAAAANNHNSPGNRKSSGPNIPASGPPSCSFLSPRHASAPATLLAPGRQQLTATPPSSSFAECHATQQVAGALAVHDQQCRAPVQLLASQPQQQHQHQQQHHATQQPAGVPAAHDRQHRARTQLLASQQQQRQHYAVQQLASATAALDQQQHAPLQLLASQQQQQQQQQQQHHAPQQPASATAALDEQHHAPLQFLATQQQQQQHPATQQFTGATAAHHQPSQLPQTHAFATANTQSAWSSAHEQGPPLVQPLSLGDAARAESMGRPAQQLPQPPPQLVRRQRMSLNEGRCIALSAAKGVLVASDREQGRCCLRQMSLQCPEAPGRVVLPHTVSAIKDVTLSPHGNLVALATQASGLLLLSLSGHCVAEYRLGAAAWSCAWSQRTEHQVYVGLSNGTVSLVDLRNSSDRAVVESFNGPTAEAQRRPIHSLVSLPSSGVSTAGAGGIGFTYGTGDIEVLAATTAGVWGLGGNTAAAAAAEAAAQNLSSASTGEEAGSGHAHFRAERAGTTQNVGFSAPRPLCLQDQMGRRTCEGVAFNARTGAVAASWRSPYVVPSSIGATQSDGSNQWQPCHLVYDALRDQDLQGSPPSEQAHRYHFKDAANALTGHTSSAAMTRGCFVDIPTDAVDVCNRDSAGGRPAAGFWASGDEATRAPLLWCLRSGAVVAHLHSHPSHVLQLQADTWPATGQTFLAACSKGCVELYSTL</sequence>
<evidence type="ECO:0000256" key="6">
    <source>
        <dbReference type="ARBA" id="ARBA00022574"/>
    </source>
</evidence>
<keyword evidence="15" id="KW-0175">Coiled coil</keyword>
<keyword evidence="19" id="KW-1185">Reference proteome</keyword>
<feature type="region of interest" description="Disordered" evidence="16">
    <location>
        <begin position="812"/>
        <end position="831"/>
    </location>
</feature>
<keyword evidence="14" id="KW-0862">Zinc</keyword>
<reference evidence="18" key="1">
    <citation type="submission" date="2017-08" db="EMBL/GenBank/DDBJ databases">
        <authorList>
            <person name="Polle J.E."/>
            <person name="Barry K."/>
            <person name="Cushman J."/>
            <person name="Schmutz J."/>
            <person name="Tran D."/>
            <person name="Hathwaick L.T."/>
            <person name="Yim W.C."/>
            <person name="Jenkins J."/>
            <person name="Mckie-Krisberg Z.M."/>
            <person name="Prochnik S."/>
            <person name="Lindquist E."/>
            <person name="Dockter R.B."/>
            <person name="Adam C."/>
            <person name="Molina H."/>
            <person name="Bunkerborg J."/>
            <person name="Jin E."/>
            <person name="Buchheim M."/>
            <person name="Magnuson J."/>
        </authorList>
    </citation>
    <scope>NUCLEOTIDE SEQUENCE</scope>
    <source>
        <strain evidence="18">CCAP 19/18</strain>
    </source>
</reference>
<feature type="region of interest" description="Disordered" evidence="16">
    <location>
        <begin position="666"/>
        <end position="709"/>
    </location>
</feature>
<keyword evidence="11" id="KW-0234">DNA repair</keyword>
<keyword evidence="5" id="KW-0963">Cytoplasm</keyword>
<feature type="compositionally biased region" description="Low complexity" evidence="16">
    <location>
        <begin position="462"/>
        <end position="471"/>
    </location>
</feature>
<feature type="compositionally biased region" description="Low complexity" evidence="16">
    <location>
        <begin position="378"/>
        <end position="395"/>
    </location>
</feature>
<evidence type="ECO:0000256" key="16">
    <source>
        <dbReference type="SAM" id="MobiDB-lite"/>
    </source>
</evidence>
<evidence type="ECO:0000256" key="5">
    <source>
        <dbReference type="ARBA" id="ARBA00022490"/>
    </source>
</evidence>
<keyword evidence="14" id="KW-0863">Zinc-finger</keyword>
<feature type="region of interest" description="Disordered" evidence="16">
    <location>
        <begin position="136"/>
        <end position="186"/>
    </location>
</feature>